<evidence type="ECO:0000256" key="1">
    <source>
        <dbReference type="ARBA" id="ARBA00022962"/>
    </source>
</evidence>
<dbReference type="GO" id="GO:0140282">
    <property type="term" value="F:carbon-nitrogen ligase activity on lipid II"/>
    <property type="evidence" value="ECO:0007669"/>
    <property type="project" value="UniProtKB-UniRule"/>
</dbReference>
<accession>A0A9D1SNX8</accession>
<comment type="subunit">
    <text evidence="2">Forms a heterodimer with MurT.</text>
</comment>
<evidence type="ECO:0000313" key="4">
    <source>
        <dbReference type="EMBL" id="HIU69363.1"/>
    </source>
</evidence>
<organism evidence="4 5">
    <name type="scientific">Candidatus Scybalenecus merdavium</name>
    <dbReference type="NCBI Taxonomy" id="2840939"/>
    <lineage>
        <taxon>Bacteria</taxon>
        <taxon>Bacillati</taxon>
        <taxon>Bacillota</taxon>
        <taxon>Clostridia</taxon>
        <taxon>Eubacteriales</taxon>
        <taxon>Oscillospiraceae</taxon>
        <taxon>Oscillospiraceae incertae sedis</taxon>
        <taxon>Candidatus Scybalenecus</taxon>
    </lineage>
</organism>
<dbReference type="HAMAP" id="MF_02213">
    <property type="entry name" value="Lipid_II_synth_GatD"/>
    <property type="match status" value="1"/>
</dbReference>
<dbReference type="Pfam" id="PF07685">
    <property type="entry name" value="GATase_3"/>
    <property type="match status" value="1"/>
</dbReference>
<comment type="catalytic activity">
    <reaction evidence="2">
        <text>L-glutamine + H2O = L-glutamate + NH4(+)</text>
        <dbReference type="Rhea" id="RHEA:15889"/>
        <dbReference type="ChEBI" id="CHEBI:15377"/>
        <dbReference type="ChEBI" id="CHEBI:28938"/>
        <dbReference type="ChEBI" id="CHEBI:29985"/>
        <dbReference type="ChEBI" id="CHEBI:58359"/>
        <dbReference type="EC" id="3.5.1.2"/>
    </reaction>
</comment>
<dbReference type="GO" id="GO:0009252">
    <property type="term" value="P:peptidoglycan biosynthetic process"/>
    <property type="evidence" value="ECO:0007669"/>
    <property type="project" value="UniProtKB-UniRule"/>
</dbReference>
<feature type="active site" evidence="2">
    <location>
        <position position="189"/>
    </location>
</feature>
<comment type="catalytic activity">
    <reaction evidence="2">
        <text>beta-D-GlcNAc-(1-&gt;4)-Mur2Ac(oyl-L-Ala-gamma-D-Glu-L-Lys-D-Ala-D-Ala)-di-trans,octa-cis-undecaprenyl diphosphate + L-glutamine + ATP + H2O = beta-D-GlcNAc-(1-&gt;4)-Mur2Ac(oyl-L-Ala-D-isoglutaminyl-L-Lys-D-Ala-D-Ala)-di-trans,octa-cis-undecaprenyl diphosphate + L-glutamate + ADP + phosphate + H(+)</text>
        <dbReference type="Rhea" id="RHEA:57928"/>
        <dbReference type="ChEBI" id="CHEBI:15377"/>
        <dbReference type="ChEBI" id="CHEBI:15378"/>
        <dbReference type="ChEBI" id="CHEBI:29985"/>
        <dbReference type="ChEBI" id="CHEBI:30616"/>
        <dbReference type="ChEBI" id="CHEBI:43474"/>
        <dbReference type="ChEBI" id="CHEBI:58359"/>
        <dbReference type="ChEBI" id="CHEBI:60033"/>
        <dbReference type="ChEBI" id="CHEBI:62233"/>
        <dbReference type="ChEBI" id="CHEBI:456216"/>
        <dbReference type="EC" id="6.3.5.13"/>
    </reaction>
</comment>
<dbReference type="PANTHER" id="PTHR21343">
    <property type="entry name" value="DETHIOBIOTIN SYNTHETASE"/>
    <property type="match status" value="1"/>
</dbReference>
<dbReference type="GO" id="GO:0004359">
    <property type="term" value="F:glutaminase activity"/>
    <property type="evidence" value="ECO:0007669"/>
    <property type="project" value="UniProtKB-UniRule"/>
</dbReference>
<dbReference type="CDD" id="cd01750">
    <property type="entry name" value="GATase1_CobQ"/>
    <property type="match status" value="1"/>
</dbReference>
<name>A0A9D1SNX8_9FIRM</name>
<dbReference type="AlphaFoldDB" id="A0A9D1SNX8"/>
<dbReference type="GO" id="GO:0071555">
    <property type="term" value="P:cell wall organization"/>
    <property type="evidence" value="ECO:0007669"/>
    <property type="project" value="UniProtKB-KW"/>
</dbReference>
<evidence type="ECO:0000256" key="2">
    <source>
        <dbReference type="HAMAP-Rule" id="MF_02213"/>
    </source>
</evidence>
<comment type="caution">
    <text evidence="4">The sequence shown here is derived from an EMBL/GenBank/DDBJ whole genome shotgun (WGS) entry which is preliminary data.</text>
</comment>
<dbReference type="Gene3D" id="3.40.50.880">
    <property type="match status" value="1"/>
</dbReference>
<sequence length="238" mass="26361">MMLKIAYVYPDLLNLYGDGGNLRCLCWRSRMRGVAVQIDEFPCGLPLPTDYDIYFIGGGQDFEQGVLLGDLKNMGKDAALCQIVEQGRVVLAICGGYQLLGRYYQAADGKRLVFSGALDLYTVAGEKRLIGNFAFRCGSTVAVGFENHAGRTYLGNVPPLGRVVRGFGNNGKDKTEGAHYKNTFGTYAHGPFLPRNPAFADHMLQTALQKKYGPVTLQVLDDRLETNARKDFLQKYIR</sequence>
<feature type="domain" description="CobB/CobQ-like glutamine amidotransferase" evidence="3">
    <location>
        <begin position="4"/>
        <end position="196"/>
    </location>
</feature>
<dbReference type="InterPro" id="IPR011698">
    <property type="entry name" value="GATase_3"/>
</dbReference>
<dbReference type="GO" id="GO:0009236">
    <property type="term" value="P:cobalamin biosynthetic process"/>
    <property type="evidence" value="ECO:0007669"/>
    <property type="project" value="InterPro"/>
</dbReference>
<reference evidence="4" key="1">
    <citation type="submission" date="2020-10" db="EMBL/GenBank/DDBJ databases">
        <authorList>
            <person name="Gilroy R."/>
        </authorList>
    </citation>
    <scope>NUCLEOTIDE SEQUENCE</scope>
    <source>
        <strain evidence="4">CHK176-6737</strain>
    </source>
</reference>
<keyword evidence="2" id="KW-0133">Cell shape</keyword>
<dbReference type="InterPro" id="IPR029062">
    <property type="entry name" value="Class_I_gatase-like"/>
</dbReference>
<dbReference type="EC" id="6.3.5.13" evidence="2"/>
<feature type="binding site" evidence="2">
    <location>
        <position position="128"/>
    </location>
    <ligand>
        <name>substrate</name>
    </ligand>
</feature>
<dbReference type="InterPro" id="IPR033949">
    <property type="entry name" value="CobQ_GATase1"/>
</dbReference>
<keyword evidence="2" id="KW-0961">Cell wall biogenesis/degradation</keyword>
<dbReference type="EC" id="3.5.1.2" evidence="2"/>
<dbReference type="GO" id="GO:0008360">
    <property type="term" value="P:regulation of cell shape"/>
    <property type="evidence" value="ECO:0007669"/>
    <property type="project" value="UniProtKB-KW"/>
</dbReference>
<gene>
    <name evidence="2" type="primary">gatD</name>
    <name evidence="4" type="ORF">IAD23_05325</name>
</gene>
<keyword evidence="2" id="KW-0573">Peptidoglycan synthesis</keyword>
<dbReference type="Proteomes" id="UP000824125">
    <property type="component" value="Unassembled WGS sequence"/>
</dbReference>
<dbReference type="EMBL" id="DVNM01000028">
    <property type="protein sequence ID" value="HIU69363.1"/>
    <property type="molecule type" value="Genomic_DNA"/>
</dbReference>
<dbReference type="PANTHER" id="PTHR21343:SF9">
    <property type="entry name" value="LIPID II ISOGLUTAMINYL SYNTHASE (GLUTAMINE-HYDROLYZING) SUBUNIT GATD"/>
    <property type="match status" value="1"/>
</dbReference>
<comment type="pathway">
    <text evidence="2">Cell wall biogenesis; peptidoglycan biosynthesis.</text>
</comment>
<dbReference type="PROSITE" id="PS51274">
    <property type="entry name" value="GATASE_COBBQ"/>
    <property type="match status" value="1"/>
</dbReference>
<keyword evidence="2" id="KW-0436">Ligase</keyword>
<evidence type="ECO:0000259" key="3">
    <source>
        <dbReference type="Pfam" id="PF07685"/>
    </source>
</evidence>
<comment type="similarity">
    <text evidence="2">Belongs to the CobB/CobQ family. GatD subfamily.</text>
</comment>
<comment type="function">
    <text evidence="2">The lipid II isoglutaminyl synthase complex catalyzes the formation of alpha-D-isoglutamine in the cell wall lipid II stem peptide. The GatD subunit catalyzes the hydrolysis of glutamine to glutamate and ammonia. The resulting ammonia molecule is channeled to the active site of MurT.</text>
</comment>
<keyword evidence="2" id="KW-0378">Hydrolase</keyword>
<protein>
    <recommendedName>
        <fullName evidence="2">Lipid II isoglutaminyl synthase (glutamine-hydrolyzing) subunit GatD</fullName>
        <ecNumber evidence="2">6.3.5.13</ecNumber>
    </recommendedName>
    <alternativeName>
        <fullName evidence="2">Lipid II isoglutaminyl synthase glutaminase subunit</fullName>
        <ecNumber evidence="2">3.5.1.2</ecNumber>
    </alternativeName>
</protein>
<feature type="active site" description="Nucleophile" evidence="2">
    <location>
        <position position="94"/>
    </location>
</feature>
<keyword evidence="1 2" id="KW-0315">Glutamine amidotransferase</keyword>
<evidence type="ECO:0000313" key="5">
    <source>
        <dbReference type="Proteomes" id="UP000824125"/>
    </source>
</evidence>
<proteinExistence type="inferred from homology"/>
<dbReference type="SUPFAM" id="SSF52317">
    <property type="entry name" value="Class I glutamine amidotransferase-like"/>
    <property type="match status" value="1"/>
</dbReference>
<dbReference type="InterPro" id="IPR043702">
    <property type="entry name" value="Lipid_II_synth_GatD"/>
</dbReference>
<reference evidence="4" key="2">
    <citation type="journal article" date="2021" name="PeerJ">
        <title>Extensive microbial diversity within the chicken gut microbiome revealed by metagenomics and culture.</title>
        <authorList>
            <person name="Gilroy R."/>
            <person name="Ravi A."/>
            <person name="Getino M."/>
            <person name="Pursley I."/>
            <person name="Horton D.L."/>
            <person name="Alikhan N.F."/>
            <person name="Baker D."/>
            <person name="Gharbi K."/>
            <person name="Hall N."/>
            <person name="Watson M."/>
            <person name="Adriaenssens E.M."/>
            <person name="Foster-Nyarko E."/>
            <person name="Jarju S."/>
            <person name="Secka A."/>
            <person name="Antonio M."/>
            <person name="Oren A."/>
            <person name="Chaudhuri R.R."/>
            <person name="La Ragione R."/>
            <person name="Hildebrand F."/>
            <person name="Pallen M.J."/>
        </authorList>
    </citation>
    <scope>NUCLEOTIDE SEQUENCE</scope>
    <source>
        <strain evidence="4">CHK176-6737</strain>
    </source>
</reference>